<dbReference type="PROSITE" id="PS50021">
    <property type="entry name" value="CH"/>
    <property type="match status" value="1"/>
</dbReference>
<keyword evidence="7" id="KW-1185">Reference proteome</keyword>
<dbReference type="Pfam" id="PF00307">
    <property type="entry name" value="CH"/>
    <property type="match status" value="1"/>
</dbReference>
<accession>A0A091GNX6</accession>
<feature type="coiled-coil region" evidence="3">
    <location>
        <begin position="648"/>
        <end position="675"/>
    </location>
</feature>
<dbReference type="InterPro" id="IPR036872">
    <property type="entry name" value="CH_dom_sf"/>
</dbReference>
<dbReference type="CDD" id="cd21257">
    <property type="entry name" value="CH_CYTSB"/>
    <property type="match status" value="1"/>
</dbReference>
<dbReference type="PANTHER" id="PTHR23167">
    <property type="entry name" value="CALPONIN HOMOLOGY DOMAIN-CONTAINING PROTEIN DDB_G0272472-RELATED"/>
    <property type="match status" value="1"/>
</dbReference>
<dbReference type="PANTHER" id="PTHR23167:SF3">
    <property type="entry name" value="CYTOSPIN-B"/>
    <property type="match status" value="1"/>
</dbReference>
<evidence type="ECO:0000256" key="3">
    <source>
        <dbReference type="SAM" id="Coils"/>
    </source>
</evidence>
<feature type="compositionally biased region" description="Polar residues" evidence="4">
    <location>
        <begin position="184"/>
        <end position="195"/>
    </location>
</feature>
<dbReference type="EMBL" id="KL506028">
    <property type="protein sequence ID" value="KFO84884.1"/>
    <property type="molecule type" value="Genomic_DNA"/>
</dbReference>
<evidence type="ECO:0000256" key="4">
    <source>
        <dbReference type="SAM" id="MobiDB-lite"/>
    </source>
</evidence>
<feature type="compositionally biased region" description="Low complexity" evidence="4">
    <location>
        <begin position="164"/>
        <end position="183"/>
    </location>
</feature>
<organism evidence="6 7">
    <name type="scientific">Buceros rhinoceros silvestris</name>
    <dbReference type="NCBI Taxonomy" id="175836"/>
    <lineage>
        <taxon>Eukaryota</taxon>
        <taxon>Metazoa</taxon>
        <taxon>Chordata</taxon>
        <taxon>Craniata</taxon>
        <taxon>Vertebrata</taxon>
        <taxon>Euteleostomi</taxon>
        <taxon>Archelosauria</taxon>
        <taxon>Archosauria</taxon>
        <taxon>Dinosauria</taxon>
        <taxon>Saurischia</taxon>
        <taxon>Theropoda</taxon>
        <taxon>Coelurosauria</taxon>
        <taxon>Aves</taxon>
        <taxon>Neognathae</taxon>
        <taxon>Neoaves</taxon>
        <taxon>Telluraves</taxon>
        <taxon>Coraciimorphae</taxon>
        <taxon>Bucerotiformes</taxon>
        <taxon>Bucerotidae</taxon>
        <taxon>Buceros</taxon>
    </lineage>
</organism>
<sequence>GTVSAAKRTGIPAPREISSSVSRERAVLRGQANTRKTQPSPTSSGTPTPTKHVRPTNKSKQENETGDKAVLESQVKELLAEAKTKDSEITKLRCELKKCREKGSLNFEGMGASNQNLEVVSPVDIDPLIRTLQEKNRTFQKELASLGEENRVLKEKLLYLENSPLSDTTTSSGGDSSLPTPTTQESSFGSPSKNVSRGEMAEHRQHVNGGALRNSGSSSSDVTKASLSPDASDFEHIADVPSRPASSNSTHFKGSKCSTTGSSPNNISDLSVASLTERIQKMEENHHSTAEELQATLQELSDQQQMVQELTTENEKLVEEKALLETSFRQHRDRAEQLSQENEKLMTLLQERSQNEQSKAQEGKVLELEQKCAEVLEKAQFEREKLLNIQQQLTSSLRSLEREHQDAQQVIKSLREENEKLLKLLEVEQQSNSTVTKTLEDCKIALEGLKIENGSLKTQLESEKQKAAEISVMGCTTDNSEVQEMLKVARAEKDQLEASCTELKQELLKANSELKHVQGLLSKAENECGQLKEVCDRQAEQLSRTSQKLQEKTSENDADIKNLKETIFELEDQVEQHRAIKLHNNQLISDLESKAMKLEEQKQDTERQLKALTKQMKEDAEEWRRFQADLQTAVVVANDIKCEAQQELRVVKRKLQEEEEKSARLQKELDEVKGSNRLVTYEGQDTRLSLLTAEEVDSLEADTTNRWQGVCISRASPTPSESAATVKSLIKSFDLGCSGSTGQNMAVHKVPRSPLSGIPVRTAPAAAVSPMQYLFNSLFVPLFVSQRHSVYNNAKPASKGVARHVDLSDLPLADLLKGRNEELKPDHYLRKSPSLESLSKPPMAFGSRMLTSTPSSLKPQSKLSVERKDPLAALAREYGGSKRNALLKWCQKKTEGYQNIDITNFSSSWSDGLAFCALLHTYLPAHIPYQELNSQDKKRNLLLAFQAAESVGIKPSLELSEMMYTDRPDWQSVMQYVAQIYKYFET</sequence>
<dbReference type="SMART" id="SM00033">
    <property type="entry name" value="CH"/>
    <property type="match status" value="1"/>
</dbReference>
<feature type="region of interest" description="Disordered" evidence="4">
    <location>
        <begin position="1"/>
        <end position="70"/>
    </location>
</feature>
<dbReference type="InterPro" id="IPR050540">
    <property type="entry name" value="F-actin_Monoox_Mical"/>
</dbReference>
<reference evidence="6 7" key="1">
    <citation type="submission" date="2014-04" db="EMBL/GenBank/DDBJ databases">
        <title>Genome evolution of avian class.</title>
        <authorList>
            <person name="Zhang G."/>
            <person name="Li C."/>
        </authorList>
    </citation>
    <scope>NUCLEOTIDE SEQUENCE [LARGE SCALE GENOMIC DNA]</scope>
    <source>
        <strain evidence="6">BGI_N320</strain>
    </source>
</reference>
<dbReference type="SUPFAM" id="SSF47576">
    <property type="entry name" value="Calponin-homology domain, CH-domain"/>
    <property type="match status" value="1"/>
</dbReference>
<dbReference type="Gene3D" id="1.10.418.10">
    <property type="entry name" value="Calponin-like domain"/>
    <property type="match status" value="1"/>
</dbReference>
<feature type="non-terminal residue" evidence="6">
    <location>
        <position position="986"/>
    </location>
</feature>
<evidence type="ECO:0000313" key="7">
    <source>
        <dbReference type="Proteomes" id="UP000054064"/>
    </source>
</evidence>
<evidence type="ECO:0000256" key="2">
    <source>
        <dbReference type="ARBA" id="ARBA00023054"/>
    </source>
</evidence>
<feature type="region of interest" description="Disordered" evidence="4">
    <location>
        <begin position="164"/>
        <end position="201"/>
    </location>
</feature>
<feature type="non-terminal residue" evidence="6">
    <location>
        <position position="1"/>
    </location>
</feature>
<feature type="compositionally biased region" description="Low complexity" evidence="4">
    <location>
        <begin position="39"/>
        <end position="50"/>
    </location>
</feature>
<feature type="compositionally biased region" description="Polar residues" evidence="4">
    <location>
        <begin position="244"/>
        <end position="268"/>
    </location>
</feature>
<dbReference type="Proteomes" id="UP000054064">
    <property type="component" value="Unassembled WGS sequence"/>
</dbReference>
<dbReference type="FunFam" id="1.10.418.10:FF:000020">
    <property type="entry name" value="Cytospin-A isoform 1"/>
    <property type="match status" value="1"/>
</dbReference>
<dbReference type="InterPro" id="IPR001715">
    <property type="entry name" value="CH_dom"/>
</dbReference>
<comment type="similarity">
    <text evidence="1">Belongs to the cytospin-A family.</text>
</comment>
<feature type="region of interest" description="Disordered" evidence="4">
    <location>
        <begin position="237"/>
        <end position="268"/>
    </location>
</feature>
<proteinExistence type="inferred from homology"/>
<feature type="domain" description="Calponin-homology (CH)" evidence="5">
    <location>
        <begin position="880"/>
        <end position="985"/>
    </location>
</feature>
<evidence type="ECO:0000256" key="1">
    <source>
        <dbReference type="ARBA" id="ARBA00009452"/>
    </source>
</evidence>
<protein>
    <submittedName>
        <fullName evidence="6">Cytospin-B</fullName>
    </submittedName>
</protein>
<feature type="coiled-coil region" evidence="3">
    <location>
        <begin position="129"/>
        <end position="156"/>
    </location>
</feature>
<dbReference type="AlphaFoldDB" id="A0A091GNX6"/>
<gene>
    <name evidence="6" type="ORF">N320_05567</name>
</gene>
<evidence type="ECO:0000313" key="6">
    <source>
        <dbReference type="EMBL" id="KFO84884.1"/>
    </source>
</evidence>
<keyword evidence="2 3" id="KW-0175">Coiled coil</keyword>
<name>A0A091GNX6_BUCRH</name>
<feature type="compositionally biased region" description="Basic and acidic residues" evidence="4">
    <location>
        <begin position="59"/>
        <end position="70"/>
    </location>
</feature>
<evidence type="ECO:0000259" key="5">
    <source>
        <dbReference type="PROSITE" id="PS50021"/>
    </source>
</evidence>
<feature type="coiled-coil region" evidence="3">
    <location>
        <begin position="272"/>
        <end position="622"/>
    </location>
</feature>